<dbReference type="GO" id="GO:0008239">
    <property type="term" value="F:dipeptidyl-peptidase activity"/>
    <property type="evidence" value="ECO:0007669"/>
    <property type="project" value="InterPro"/>
</dbReference>
<dbReference type="Pfam" id="PF02129">
    <property type="entry name" value="Peptidase_S15"/>
    <property type="match status" value="1"/>
</dbReference>
<dbReference type="Gene3D" id="1.10.3020.20">
    <property type="match status" value="1"/>
</dbReference>
<dbReference type="SUPFAM" id="SSF53474">
    <property type="entry name" value="alpha/beta-Hydrolases"/>
    <property type="match status" value="1"/>
</dbReference>
<keyword evidence="4" id="KW-1185">Reference proteome</keyword>
<dbReference type="NCBIfam" id="TIGR00976">
    <property type="entry name" value="CocE_NonD"/>
    <property type="match status" value="1"/>
</dbReference>
<sequence>MSNTTKEFNDKYTNANLAADASPYDETIFHYLVRHLELVDGGTIAPVAPGIIAAMLCAQRRGDAVPRLFHDLAKVRDVEGTKILFASFKLALDLTWPFTGLPQCVPACLGLIGELREFDADWFKKGFQTNEAIYRAVGNEEVHRMMGEVFPEITYIANIAIYYDVCRPNTSEKVPALLALSPYGKGGHGFRNYDLMPYRVGVKEEMLSGLEKFESVDPAEWVPRGYAIISVDVRGSWDSEGDLFIEGTGAGQDGAEVVEYIASLPWCSGAVGMQGNSWLAQVQWSTASLCPPSLKAIAPWEGFTDKYRDVLCRGGIPDATFDNLLYRATVRGRQKREDVAKAIETWPLMNPYWEEKIAKIENIDIPMYVVAGYSSSIHSYGTIQGFRTAKSKKKWLRVHSTQEWFDIYRPDMTDELQAFFDRYLKGIKNDWEKTNPVRVSILTFGDRFGPKPIEHFPMGSYPHEKTEYKKLYITENKLSLYCPEAPGVASYQSDDANAKTADFLFTFPDTTTLMGFTKAKLWVSCKGSDDMDIYVSLRKVSKYGKVLEHINIPWTAMPQSHSYQEDVVGSNIIKFTGSHGMLRVSHRATDRSRQNSIMPYHPHEEVQKVPSGEIVPIDIGLWPIGMQFYEGESLLFRIGGRKDAYLEIPDMQTPSVYGINKGKHHVHFGGKFNSYVVVPFIPTI</sequence>
<reference evidence="3" key="1">
    <citation type="submission" date="2019-06" db="EMBL/GenBank/DDBJ databases">
        <authorList>
            <person name="Gan P."/>
            <person name="Shirasu K."/>
        </authorList>
    </citation>
    <scope>NUCLEOTIDE SEQUENCE [LARGE SCALE GENOMIC DNA]</scope>
    <source>
        <strain evidence="3">CAD2</strain>
    </source>
</reference>
<evidence type="ECO:0000313" key="4">
    <source>
        <dbReference type="Proteomes" id="UP000711996"/>
    </source>
</evidence>
<dbReference type="InterPro" id="IPR050585">
    <property type="entry name" value="Xaa-Pro_dipeptidyl-ppase/CocE"/>
</dbReference>
<comment type="caution">
    <text evidence="3">The sequence shown here is derived from an EMBL/GenBank/DDBJ whole genome shotgun (WGS) entry which is preliminary data.</text>
</comment>
<dbReference type="Gene3D" id="3.40.50.1820">
    <property type="entry name" value="alpha/beta hydrolase"/>
    <property type="match status" value="1"/>
</dbReference>
<evidence type="ECO:0000256" key="1">
    <source>
        <dbReference type="ARBA" id="ARBA00022801"/>
    </source>
</evidence>
<dbReference type="OrthoDB" id="4790215at2759"/>
<protein>
    <submittedName>
        <fullName evidence="3">Cocaine esterase</fullName>
    </submittedName>
</protein>
<dbReference type="SUPFAM" id="SSF49785">
    <property type="entry name" value="Galactose-binding domain-like"/>
    <property type="match status" value="1"/>
</dbReference>
<keyword evidence="1" id="KW-0378">Hydrolase</keyword>
<feature type="domain" description="Xaa-Pro dipeptidyl-peptidase C-terminal" evidence="2">
    <location>
        <begin position="417"/>
        <end position="677"/>
    </location>
</feature>
<dbReference type="InterPro" id="IPR008979">
    <property type="entry name" value="Galactose-bd-like_sf"/>
</dbReference>
<organism evidence="3 4">
    <name type="scientific">Colletotrichum siamense</name>
    <name type="common">Anthracnose fungus</name>
    <dbReference type="NCBI Taxonomy" id="690259"/>
    <lineage>
        <taxon>Eukaryota</taxon>
        <taxon>Fungi</taxon>
        <taxon>Dikarya</taxon>
        <taxon>Ascomycota</taxon>
        <taxon>Pezizomycotina</taxon>
        <taxon>Sordariomycetes</taxon>
        <taxon>Hypocreomycetidae</taxon>
        <taxon>Glomerellales</taxon>
        <taxon>Glomerellaceae</taxon>
        <taxon>Colletotrichum</taxon>
        <taxon>Colletotrichum gloeosporioides species complex</taxon>
    </lineage>
</organism>
<dbReference type="EMBL" id="QPMT01000018">
    <property type="protein sequence ID" value="KAF4859043.1"/>
    <property type="molecule type" value="Genomic_DNA"/>
</dbReference>
<dbReference type="InterPro" id="IPR013736">
    <property type="entry name" value="Xaa-Pro_dipept_C"/>
</dbReference>
<name>A0A9P5ESF2_COLSI</name>
<proteinExistence type="predicted"/>
<dbReference type="PANTHER" id="PTHR43056:SF10">
    <property type="entry name" value="COCE_NOND FAMILY, PUTATIVE (AFU_ORTHOLOGUE AFUA_7G00600)-RELATED"/>
    <property type="match status" value="1"/>
</dbReference>
<dbReference type="InterPro" id="IPR005674">
    <property type="entry name" value="CocE/Ser_esterase"/>
</dbReference>
<dbReference type="PANTHER" id="PTHR43056">
    <property type="entry name" value="PEPTIDASE S9 PROLYL OLIGOPEPTIDASE"/>
    <property type="match status" value="1"/>
</dbReference>
<dbReference type="InterPro" id="IPR000383">
    <property type="entry name" value="Xaa-Pro-like_dom"/>
</dbReference>
<dbReference type="AlphaFoldDB" id="A0A9P5ESF2"/>
<dbReference type="Proteomes" id="UP000711996">
    <property type="component" value="Unassembled WGS sequence"/>
</dbReference>
<evidence type="ECO:0000313" key="3">
    <source>
        <dbReference type="EMBL" id="KAF4859043.1"/>
    </source>
</evidence>
<accession>A0A9P5ESF2</accession>
<dbReference type="Pfam" id="PF08530">
    <property type="entry name" value="PepX_C"/>
    <property type="match status" value="1"/>
</dbReference>
<gene>
    <name evidence="3" type="primary">cocE-9</name>
    <name evidence="3" type="ORF">CGCSCA2_v006616</name>
</gene>
<dbReference type="Gene3D" id="2.60.120.260">
    <property type="entry name" value="Galactose-binding domain-like"/>
    <property type="match status" value="1"/>
</dbReference>
<dbReference type="SMART" id="SM00939">
    <property type="entry name" value="PepX_C"/>
    <property type="match status" value="1"/>
</dbReference>
<dbReference type="InterPro" id="IPR029058">
    <property type="entry name" value="AB_hydrolase_fold"/>
</dbReference>
<evidence type="ECO:0000259" key="2">
    <source>
        <dbReference type="SMART" id="SM00939"/>
    </source>
</evidence>